<evidence type="ECO:0000259" key="4">
    <source>
        <dbReference type="Pfam" id="PF13947"/>
    </source>
</evidence>
<dbReference type="AlphaFoldDB" id="A0A7H4LPA8"/>
<feature type="binding site" evidence="3">
    <location>
        <position position="442"/>
    </location>
    <ligand>
        <name>ATP</name>
        <dbReference type="ChEBI" id="CHEBI:30616"/>
    </ligand>
</feature>
<dbReference type="GO" id="GO:0005524">
    <property type="term" value="F:ATP binding"/>
    <property type="evidence" value="ECO:0007669"/>
    <property type="project" value="UniProtKB-UniRule"/>
</dbReference>
<dbReference type="GO" id="GO:0016020">
    <property type="term" value="C:membrane"/>
    <property type="evidence" value="ECO:0007669"/>
    <property type="project" value="UniProtKB-SubCell"/>
</dbReference>
<dbReference type="Proteomes" id="UP000280104">
    <property type="component" value="Chromosome II"/>
</dbReference>
<gene>
    <name evidence="5" type="ORF">CAMPLR22A2D_LOCUS5078</name>
</gene>
<dbReference type="PROSITE" id="PS00107">
    <property type="entry name" value="PROTEIN_KINASE_ATP"/>
    <property type="match status" value="1"/>
</dbReference>
<keyword evidence="3" id="KW-0067">ATP-binding</keyword>
<dbReference type="InterPro" id="IPR011009">
    <property type="entry name" value="Kinase-like_dom_sf"/>
</dbReference>
<feature type="domain" description="Wall-associated receptor kinase galacturonan-binding" evidence="4">
    <location>
        <begin position="51"/>
        <end position="110"/>
    </location>
</feature>
<evidence type="ECO:0000313" key="5">
    <source>
        <dbReference type="EMBL" id="SPT20447.1"/>
    </source>
</evidence>
<dbReference type="GO" id="GO:0030247">
    <property type="term" value="F:polysaccharide binding"/>
    <property type="evidence" value="ECO:0007669"/>
    <property type="project" value="InterPro"/>
</dbReference>
<dbReference type="InterPro" id="IPR017441">
    <property type="entry name" value="Protein_kinase_ATP_BS"/>
</dbReference>
<dbReference type="SUPFAM" id="SSF56112">
    <property type="entry name" value="Protein kinase-like (PK-like)"/>
    <property type="match status" value="1"/>
</dbReference>
<evidence type="ECO:0000256" key="2">
    <source>
        <dbReference type="ARBA" id="ARBA00022729"/>
    </source>
</evidence>
<name>A0A7H4LPA8_WHEAT</name>
<comment type="subcellular location">
    <subcellularLocation>
        <location evidence="1">Membrane</location>
        <topology evidence="1">Single-pass membrane protein</topology>
    </subcellularLocation>
</comment>
<dbReference type="Gene3D" id="3.30.200.20">
    <property type="entry name" value="Phosphorylase Kinase, domain 1"/>
    <property type="match status" value="1"/>
</dbReference>
<reference evidence="5 6" key="1">
    <citation type="submission" date="2018-05" db="EMBL/GenBank/DDBJ databases">
        <authorList>
            <person name="Thind KAUR A."/>
        </authorList>
    </citation>
    <scope>NUCLEOTIDE SEQUENCE [LARGE SCALE GENOMIC DNA]</scope>
</reference>
<dbReference type="InterPro" id="IPR025287">
    <property type="entry name" value="WAK_GUB"/>
</dbReference>
<sequence>MLTRYQMGSYAPSPGLYLATNPMDTTVVIVSLMFLQFLVTALAAPIALPGCPETCGDITVPYPFGTRKGCFLQGFDLTCDQTRHPPKLSLGGDHGAEVVGISLPDGTVRIRTRILDTSSLQQLNGTWSPGLRPGGPLALSARHNRFVAMGCNLLANLVAHDTLYSASDRIGVCAALCVSLSALPPPRDASSASCSGVGCCQTPVARGLSSYTIQLNDLAQRPAAAAASPLLVHAAAFIADQRWFRGQQDALKKNFLDDPRKLVDSTVVPTVLEWSLHVDADQDMFLYDPGVSQWKRCISMNSVIVDAVNGNAFDRARCNCSRGYEGNPYIADGCQGPFTITAIDVGFSLLFSLLGVAQFTKKLKKQRAKKFRQKFFRKNHGLLLQQLISSNKDIAEKMKIFSLKELEQATNKFDHNRILGGGGHGTVYKGILSDQRVVAIKKAKNVVQREIDEFINEVVYTFTNKS</sequence>
<keyword evidence="2" id="KW-0732">Signal</keyword>
<dbReference type="Pfam" id="PF13947">
    <property type="entry name" value="GUB_WAK_bind"/>
    <property type="match status" value="1"/>
</dbReference>
<dbReference type="EMBL" id="LS480641">
    <property type="protein sequence ID" value="SPT20447.1"/>
    <property type="molecule type" value="Genomic_DNA"/>
</dbReference>
<proteinExistence type="predicted"/>
<keyword evidence="3" id="KW-0547">Nucleotide-binding</keyword>
<accession>A0A7H4LPA8</accession>
<evidence type="ECO:0000313" key="6">
    <source>
        <dbReference type="Proteomes" id="UP000280104"/>
    </source>
</evidence>
<evidence type="ECO:0000256" key="1">
    <source>
        <dbReference type="ARBA" id="ARBA00004167"/>
    </source>
</evidence>
<evidence type="ECO:0000256" key="3">
    <source>
        <dbReference type="PROSITE-ProRule" id="PRU10141"/>
    </source>
</evidence>
<protein>
    <recommendedName>
        <fullName evidence="4">Wall-associated receptor kinase galacturonan-binding domain-containing protein</fullName>
    </recommendedName>
</protein>
<organism evidence="5 6">
    <name type="scientific">Triticum aestivum</name>
    <name type="common">Wheat</name>
    <dbReference type="NCBI Taxonomy" id="4565"/>
    <lineage>
        <taxon>Eukaryota</taxon>
        <taxon>Viridiplantae</taxon>
        <taxon>Streptophyta</taxon>
        <taxon>Embryophyta</taxon>
        <taxon>Tracheophyta</taxon>
        <taxon>Spermatophyta</taxon>
        <taxon>Magnoliopsida</taxon>
        <taxon>Liliopsida</taxon>
        <taxon>Poales</taxon>
        <taxon>Poaceae</taxon>
        <taxon>BOP clade</taxon>
        <taxon>Pooideae</taxon>
        <taxon>Triticodae</taxon>
        <taxon>Triticeae</taxon>
        <taxon>Triticinae</taxon>
        <taxon>Triticum</taxon>
    </lineage>
</organism>
<dbReference type="PANTHER" id="PTHR33491">
    <property type="entry name" value="OSJNBA0016N04.9 PROTEIN"/>
    <property type="match status" value="1"/>
</dbReference>